<name>A0A7S0T5C5_9RHOD</name>
<accession>A0A7S0T5C5</accession>
<evidence type="ECO:0000313" key="1">
    <source>
        <dbReference type="EMBL" id="CAD8725741.1"/>
    </source>
</evidence>
<protein>
    <recommendedName>
        <fullName evidence="2">GPI inositol-deacylase</fullName>
    </recommendedName>
</protein>
<dbReference type="Gene3D" id="3.40.50.1820">
    <property type="entry name" value="alpha/beta hydrolase"/>
    <property type="match status" value="1"/>
</dbReference>
<sequence length="495" mass="53356">MGLIRNAVRKGVHARLEKGVNVAASETGRVFRTGAVQVTIALSTDSIQNTKCTTVVTVSTEDQRLSDILPREEQNWLVNADGGSAYVTLNFELAAFCTFPISPIQLHFASLTTATSVLESRAPSSATHTITIHAPTQSSSSSPQSFEFSLQPAPTLAPQRYSCVLTLLHAPSVPQQHEQQQSVPLDFNATGDFLRLFERAKSHASTCGATARETFSAQFPNARDLTFVLIPGLFTNHYPSYFARTKQWLTALGLSVTTVPLNTEQSVAVNSTAILDFIQSLTSSNQHQNHNNTSSRRFVFIAHSKGCCDLLDALLRSAELRRVHLMAAVCFQGPFYGTAVADWVDEHASLRSVAGTFTKLFSGSADAYRDLSFARCGERMEKYGECMDDLRERIVCVGSSSSFEMKTVGGSVDGVLGIVSMGMSSKAIMQHTGFESDGLVCPHDARLPGAASVRLDGMMHSHPALFVKGTAFDAGALAHAALELALGRALGYGLP</sequence>
<dbReference type="AlphaFoldDB" id="A0A7S0T5C5"/>
<organism evidence="1">
    <name type="scientific">Erythrolobus madagascarensis</name>
    <dbReference type="NCBI Taxonomy" id="708628"/>
    <lineage>
        <taxon>Eukaryota</taxon>
        <taxon>Rhodophyta</taxon>
        <taxon>Bangiophyceae</taxon>
        <taxon>Porphyridiales</taxon>
        <taxon>Porphyridiaceae</taxon>
        <taxon>Erythrolobus</taxon>
    </lineage>
</organism>
<dbReference type="EMBL" id="HBFE01002755">
    <property type="protein sequence ID" value="CAD8725741.1"/>
    <property type="molecule type" value="Transcribed_RNA"/>
</dbReference>
<proteinExistence type="predicted"/>
<dbReference type="SUPFAM" id="SSF53474">
    <property type="entry name" value="alpha/beta-Hydrolases"/>
    <property type="match status" value="1"/>
</dbReference>
<dbReference type="InterPro" id="IPR029058">
    <property type="entry name" value="AB_hydrolase_fold"/>
</dbReference>
<gene>
    <name evidence="1" type="ORF">EMAD1354_LOCUS1821</name>
</gene>
<reference evidence="1" key="1">
    <citation type="submission" date="2021-01" db="EMBL/GenBank/DDBJ databases">
        <authorList>
            <person name="Corre E."/>
            <person name="Pelletier E."/>
            <person name="Niang G."/>
            <person name="Scheremetjew M."/>
            <person name="Finn R."/>
            <person name="Kale V."/>
            <person name="Holt S."/>
            <person name="Cochrane G."/>
            <person name="Meng A."/>
            <person name="Brown T."/>
            <person name="Cohen L."/>
        </authorList>
    </citation>
    <scope>NUCLEOTIDE SEQUENCE</scope>
    <source>
        <strain evidence="1">CCMP3276</strain>
    </source>
</reference>
<evidence type="ECO:0008006" key="2">
    <source>
        <dbReference type="Google" id="ProtNLM"/>
    </source>
</evidence>